<protein>
    <submittedName>
        <fullName evidence="2 4">Uncharacterized protein</fullName>
    </submittedName>
</protein>
<keyword evidence="1" id="KW-0175">Coiled coil</keyword>
<organism evidence="4">
    <name type="scientific">Gongylonema pulchrum</name>
    <dbReference type="NCBI Taxonomy" id="637853"/>
    <lineage>
        <taxon>Eukaryota</taxon>
        <taxon>Metazoa</taxon>
        <taxon>Ecdysozoa</taxon>
        <taxon>Nematoda</taxon>
        <taxon>Chromadorea</taxon>
        <taxon>Rhabditida</taxon>
        <taxon>Spirurina</taxon>
        <taxon>Spiruromorpha</taxon>
        <taxon>Spiruroidea</taxon>
        <taxon>Gongylonematidae</taxon>
        <taxon>Gongylonema</taxon>
    </lineage>
</organism>
<evidence type="ECO:0000313" key="3">
    <source>
        <dbReference type="Proteomes" id="UP000271098"/>
    </source>
</evidence>
<reference evidence="4" key="1">
    <citation type="submission" date="2016-06" db="UniProtKB">
        <authorList>
            <consortium name="WormBaseParasite"/>
        </authorList>
    </citation>
    <scope>IDENTIFICATION</scope>
</reference>
<evidence type="ECO:0000313" key="2">
    <source>
        <dbReference type="EMBL" id="VDK44870.1"/>
    </source>
</evidence>
<dbReference type="WBParaSite" id="GPUH_0000444301-mRNA-1">
    <property type="protein sequence ID" value="GPUH_0000444301-mRNA-1"/>
    <property type="gene ID" value="GPUH_0000444301"/>
</dbReference>
<proteinExistence type="predicted"/>
<evidence type="ECO:0000256" key="1">
    <source>
        <dbReference type="SAM" id="Coils"/>
    </source>
</evidence>
<reference evidence="2 3" key="2">
    <citation type="submission" date="2018-11" db="EMBL/GenBank/DDBJ databases">
        <authorList>
            <consortium name="Pathogen Informatics"/>
        </authorList>
    </citation>
    <scope>NUCLEOTIDE SEQUENCE [LARGE SCALE GENOMIC DNA]</scope>
</reference>
<keyword evidence="3" id="KW-1185">Reference proteome</keyword>
<evidence type="ECO:0000313" key="4">
    <source>
        <dbReference type="WBParaSite" id="GPUH_0000444301-mRNA-1"/>
    </source>
</evidence>
<dbReference type="EMBL" id="UYRT01008369">
    <property type="protein sequence ID" value="VDK44870.1"/>
    <property type="molecule type" value="Genomic_DNA"/>
</dbReference>
<accession>A0A183D6U5</accession>
<sequence length="124" mass="14683">MLIQELEGAINERDDENKKLREKLQYLKEDRDRWKSEHDKAENNRRCGNCGDGAALNELEKDLEERKRTIDALTDSNTELRAKLENLCLEYEKAKKNAETWEARCEKKETCKFFLSVEIDNIFL</sequence>
<dbReference type="Proteomes" id="UP000271098">
    <property type="component" value="Unassembled WGS sequence"/>
</dbReference>
<feature type="coiled-coil region" evidence="1">
    <location>
        <begin position="3"/>
        <end position="104"/>
    </location>
</feature>
<dbReference type="AlphaFoldDB" id="A0A183D6U5"/>
<name>A0A183D6U5_9BILA</name>
<gene>
    <name evidence="2" type="ORF">GPUH_LOCUS4437</name>
</gene>